<comment type="caution">
    <text evidence="1">The sequence shown here is derived from an EMBL/GenBank/DDBJ whole genome shotgun (WGS) entry which is preliminary data.</text>
</comment>
<dbReference type="Gene3D" id="1.20.120.330">
    <property type="entry name" value="Nucleotidyltransferases domain 2"/>
    <property type="match status" value="1"/>
</dbReference>
<evidence type="ECO:0000313" key="2">
    <source>
        <dbReference type="Proteomes" id="UP001139486"/>
    </source>
</evidence>
<protein>
    <submittedName>
        <fullName evidence="1">Nucleotidyltransferase substrate binding protein</fullName>
    </submittedName>
</protein>
<name>A0A9X2HPI5_9SPHN</name>
<dbReference type="InterPro" id="IPR010235">
    <property type="entry name" value="HepT"/>
</dbReference>
<keyword evidence="2" id="KW-1185">Reference proteome</keyword>
<dbReference type="AlphaFoldDB" id="A0A9X2HPI5"/>
<gene>
    <name evidence="1" type="ORF">M9979_08680</name>
</gene>
<sequence length="160" mass="18117">MTEEGEKALLREYRETCARLAVGFEDTAARVAAIVPLSAATIDRLPVADETIVLAYIKRFEQFEDALHRTLKAISKIMEHGRIERLTSVDVTRRAHALGILDDEKTWADAVRARNALAHEYPLNPQKRAEQVNVAWAMRDTLNHTWAAIVRFIDEEGLLP</sequence>
<dbReference type="SUPFAM" id="SSF81593">
    <property type="entry name" value="Nucleotidyltransferase substrate binding subunit/domain"/>
    <property type="match status" value="1"/>
</dbReference>
<evidence type="ECO:0000313" key="1">
    <source>
        <dbReference type="EMBL" id="MCP3734941.1"/>
    </source>
</evidence>
<accession>A0A9X2HPI5</accession>
<dbReference type="Proteomes" id="UP001139486">
    <property type="component" value="Unassembled WGS sequence"/>
</dbReference>
<proteinExistence type="predicted"/>
<dbReference type="RefSeq" id="WP_254288964.1">
    <property type="nucleotide sequence ID" value="NZ_JAMLDY010000009.1"/>
</dbReference>
<organism evidence="1 2">
    <name type="scientific">Sphingomonas liriopis</name>
    <dbReference type="NCBI Taxonomy" id="2949094"/>
    <lineage>
        <taxon>Bacteria</taxon>
        <taxon>Pseudomonadati</taxon>
        <taxon>Pseudomonadota</taxon>
        <taxon>Alphaproteobacteria</taxon>
        <taxon>Sphingomonadales</taxon>
        <taxon>Sphingomonadaceae</taxon>
        <taxon>Sphingomonas</taxon>
    </lineage>
</organism>
<dbReference type="Pfam" id="PF08780">
    <property type="entry name" value="NTase_sub_bind"/>
    <property type="match status" value="1"/>
</dbReference>
<dbReference type="EMBL" id="JAMLDY010000009">
    <property type="protein sequence ID" value="MCP3734941.1"/>
    <property type="molecule type" value="Genomic_DNA"/>
</dbReference>
<reference evidence="1" key="1">
    <citation type="submission" date="2022-05" db="EMBL/GenBank/DDBJ databases">
        <title>Sphingomonas sp. strain RP10 Genome sequencing and assembly.</title>
        <authorList>
            <person name="Kim I."/>
        </authorList>
    </citation>
    <scope>NUCLEOTIDE SEQUENCE</scope>
    <source>
        <strain evidence="1">RP10</strain>
    </source>
</reference>